<evidence type="ECO:0000256" key="1">
    <source>
        <dbReference type="ARBA" id="ARBA00004123"/>
    </source>
</evidence>
<proteinExistence type="predicted"/>
<dbReference type="GO" id="GO:0005634">
    <property type="term" value="C:nucleus"/>
    <property type="evidence" value="ECO:0007669"/>
    <property type="project" value="UniProtKB-SubCell"/>
</dbReference>
<sequence length="265" mass="27722">MSGDGGLPEEEEVRGEEAELLASLSNWPPPQETRDASVRRLVQSLSGPGGVVPEAEAERAAAFIEAQAFAAGSAYAAARSPASVPEGLEALPVRATWSLLFAASCVVACRRPPASSRGSTVLSRSPRHNACPLPLTSGVVPEPEAQRVPAAIDVEALAAVSASTSGHEGFEAVSAYTLGLNRRLYEFTKSRAAAPAAAPAEACAEEEAAASEKCGRPALWSTQNCCYPFNDAFCYRTGRTFVFASAQGFLFSCCMMADTPTTQCL</sequence>
<dbReference type="OrthoDB" id="1927559at2759"/>
<evidence type="ECO:0000256" key="5">
    <source>
        <dbReference type="SAM" id="MobiDB-lite"/>
    </source>
</evidence>
<organism evidence="7 8">
    <name type="scientific">Eragrostis curvula</name>
    <name type="common">weeping love grass</name>
    <dbReference type="NCBI Taxonomy" id="38414"/>
    <lineage>
        <taxon>Eukaryota</taxon>
        <taxon>Viridiplantae</taxon>
        <taxon>Streptophyta</taxon>
        <taxon>Embryophyta</taxon>
        <taxon>Tracheophyta</taxon>
        <taxon>Spermatophyta</taxon>
        <taxon>Magnoliopsida</taxon>
        <taxon>Liliopsida</taxon>
        <taxon>Poales</taxon>
        <taxon>Poaceae</taxon>
        <taxon>PACMAD clade</taxon>
        <taxon>Chloridoideae</taxon>
        <taxon>Eragrostideae</taxon>
        <taxon>Eragrostidinae</taxon>
        <taxon>Eragrostis</taxon>
    </lineage>
</organism>
<feature type="region of interest" description="Disordered" evidence="5">
    <location>
        <begin position="1"/>
        <end position="37"/>
    </location>
</feature>
<dbReference type="GO" id="GO:0048527">
    <property type="term" value="P:lateral root development"/>
    <property type="evidence" value="ECO:0007669"/>
    <property type="project" value="InterPro"/>
</dbReference>
<dbReference type="AlphaFoldDB" id="A0A5J9V9D7"/>
<dbReference type="Gene3D" id="1.10.246.200">
    <property type="entry name" value="WPP domain"/>
    <property type="match status" value="1"/>
</dbReference>
<evidence type="ECO:0000256" key="4">
    <source>
        <dbReference type="ARBA" id="ARBA00023242"/>
    </source>
</evidence>
<dbReference type="InterPro" id="IPR025265">
    <property type="entry name" value="WPP_dom"/>
</dbReference>
<keyword evidence="4" id="KW-0539">Nucleus</keyword>
<keyword evidence="3" id="KW-0963">Cytoplasm</keyword>
<evidence type="ECO:0000256" key="3">
    <source>
        <dbReference type="ARBA" id="ARBA00022490"/>
    </source>
</evidence>
<evidence type="ECO:0000313" key="7">
    <source>
        <dbReference type="EMBL" id="TVU32719.1"/>
    </source>
</evidence>
<feature type="domain" description="WPP" evidence="6">
    <location>
        <begin position="23"/>
        <end position="93"/>
    </location>
</feature>
<dbReference type="GO" id="GO:0005737">
    <property type="term" value="C:cytoplasm"/>
    <property type="evidence" value="ECO:0007669"/>
    <property type="project" value="UniProtKB-SubCell"/>
</dbReference>
<reference evidence="7 8" key="1">
    <citation type="journal article" date="2019" name="Sci. Rep.">
        <title>A high-quality genome of Eragrostis curvula grass provides insights into Poaceae evolution and supports new strategies to enhance forage quality.</title>
        <authorList>
            <person name="Carballo J."/>
            <person name="Santos B.A.C.M."/>
            <person name="Zappacosta D."/>
            <person name="Garbus I."/>
            <person name="Selva J.P."/>
            <person name="Gallo C.A."/>
            <person name="Diaz A."/>
            <person name="Albertini E."/>
            <person name="Caccamo M."/>
            <person name="Echenique V."/>
        </authorList>
    </citation>
    <scope>NUCLEOTIDE SEQUENCE [LARGE SCALE GENOMIC DNA]</scope>
    <source>
        <strain evidence="8">cv. Victoria</strain>
        <tissue evidence="7">Leaf</tissue>
    </source>
</reference>
<protein>
    <recommendedName>
        <fullName evidence="6">WPP domain-containing protein</fullName>
    </recommendedName>
</protein>
<dbReference type="Proteomes" id="UP000324897">
    <property type="component" value="Chromosome 1"/>
</dbReference>
<dbReference type="InterPro" id="IPR038214">
    <property type="entry name" value="WPP_sf"/>
</dbReference>
<dbReference type="GO" id="GO:0000278">
    <property type="term" value="P:mitotic cell cycle"/>
    <property type="evidence" value="ECO:0007669"/>
    <property type="project" value="InterPro"/>
</dbReference>
<dbReference type="Gramene" id="TVU32719">
    <property type="protein sequence ID" value="TVU32719"/>
    <property type="gene ID" value="EJB05_24470"/>
</dbReference>
<evidence type="ECO:0000259" key="6">
    <source>
        <dbReference type="Pfam" id="PF13943"/>
    </source>
</evidence>
<comment type="subcellular location">
    <subcellularLocation>
        <location evidence="2">Cytoplasm</location>
    </subcellularLocation>
    <subcellularLocation>
        <location evidence="1">Nucleus</location>
    </subcellularLocation>
</comment>
<dbReference type="EMBL" id="RWGY01000011">
    <property type="protein sequence ID" value="TVU32719.1"/>
    <property type="molecule type" value="Genomic_DNA"/>
</dbReference>
<evidence type="ECO:0000256" key="2">
    <source>
        <dbReference type="ARBA" id="ARBA00004496"/>
    </source>
</evidence>
<accession>A0A5J9V9D7</accession>
<feature type="non-terminal residue" evidence="7">
    <location>
        <position position="1"/>
    </location>
</feature>
<dbReference type="InterPro" id="IPR044692">
    <property type="entry name" value="WPP1/2/3"/>
</dbReference>
<name>A0A5J9V9D7_9POAL</name>
<dbReference type="PANTHER" id="PTHR34362">
    <property type="entry name" value="WPP DOMAIN-CONTAINING PROTEIN 1-RELATED"/>
    <property type="match status" value="1"/>
</dbReference>
<gene>
    <name evidence="7" type="ORF">EJB05_24470</name>
</gene>
<evidence type="ECO:0000313" key="8">
    <source>
        <dbReference type="Proteomes" id="UP000324897"/>
    </source>
</evidence>
<keyword evidence="8" id="KW-1185">Reference proteome</keyword>
<dbReference type="Pfam" id="PF13943">
    <property type="entry name" value="WPP"/>
    <property type="match status" value="1"/>
</dbReference>
<dbReference type="PANTHER" id="PTHR34362:SF1">
    <property type="entry name" value="WPP DOMAIN-CONTAINING PROTEIN 1-RELATED"/>
    <property type="match status" value="1"/>
</dbReference>
<comment type="caution">
    <text evidence="7">The sequence shown here is derived from an EMBL/GenBank/DDBJ whole genome shotgun (WGS) entry which is preliminary data.</text>
</comment>